<dbReference type="OrthoDB" id="9805924at2"/>
<gene>
    <name evidence="2" type="ORF">FB389_0812</name>
</gene>
<dbReference type="InterPro" id="IPR000182">
    <property type="entry name" value="GNAT_dom"/>
</dbReference>
<name>A0A542SNE1_9MICO</name>
<dbReference type="GO" id="GO:0016747">
    <property type="term" value="F:acyltransferase activity, transferring groups other than amino-acyl groups"/>
    <property type="evidence" value="ECO:0007669"/>
    <property type="project" value="InterPro"/>
</dbReference>
<dbReference type="InterPro" id="IPR016181">
    <property type="entry name" value="Acyl_CoA_acyltransferase"/>
</dbReference>
<dbReference type="Pfam" id="PF00583">
    <property type="entry name" value="Acetyltransf_1"/>
    <property type="match status" value="1"/>
</dbReference>
<dbReference type="RefSeq" id="WP_142111473.1">
    <property type="nucleotide sequence ID" value="NZ_BAAATB010000002.1"/>
</dbReference>
<dbReference type="Proteomes" id="UP000316181">
    <property type="component" value="Unassembled WGS sequence"/>
</dbReference>
<reference evidence="2 3" key="1">
    <citation type="submission" date="2019-06" db="EMBL/GenBank/DDBJ databases">
        <title>Sequencing the genomes of 1000 actinobacteria strains.</title>
        <authorList>
            <person name="Klenk H.-P."/>
        </authorList>
    </citation>
    <scope>NUCLEOTIDE SEQUENCE [LARGE SCALE GENOMIC DNA]</scope>
    <source>
        <strain evidence="2 3">DSM 10596</strain>
    </source>
</reference>
<evidence type="ECO:0000313" key="3">
    <source>
        <dbReference type="Proteomes" id="UP000316181"/>
    </source>
</evidence>
<proteinExistence type="predicted"/>
<dbReference type="EMBL" id="VFNV01000001">
    <property type="protein sequence ID" value="TQK76154.1"/>
    <property type="molecule type" value="Genomic_DNA"/>
</dbReference>
<keyword evidence="2" id="KW-0808">Transferase</keyword>
<dbReference type="Gene3D" id="3.40.630.30">
    <property type="match status" value="1"/>
</dbReference>
<organism evidence="2 3">
    <name type="scientific">Rarobacter incanus</name>
    <dbReference type="NCBI Taxonomy" id="153494"/>
    <lineage>
        <taxon>Bacteria</taxon>
        <taxon>Bacillati</taxon>
        <taxon>Actinomycetota</taxon>
        <taxon>Actinomycetes</taxon>
        <taxon>Micrococcales</taxon>
        <taxon>Rarobacteraceae</taxon>
        <taxon>Rarobacter</taxon>
    </lineage>
</organism>
<dbReference type="CDD" id="cd04301">
    <property type="entry name" value="NAT_SF"/>
    <property type="match status" value="1"/>
</dbReference>
<accession>A0A542SNE1</accession>
<sequence>MPANNTSRFVDVIDGDDPLWEAVLPVLGQLRIGITMTDVRAVLESQIGQRPTFTALMVEDRCAAVAGWRLMAKTDARLVLYVDDLVVDSTRRSAGFGAKMLAEMRRRAHYAGAAALDLDSGVQRFAAHRFYLTNRMAIISHHFRLDVPN</sequence>
<evidence type="ECO:0000259" key="1">
    <source>
        <dbReference type="Pfam" id="PF00583"/>
    </source>
</evidence>
<keyword evidence="3" id="KW-1185">Reference proteome</keyword>
<evidence type="ECO:0000313" key="2">
    <source>
        <dbReference type="EMBL" id="TQK76154.1"/>
    </source>
</evidence>
<comment type="caution">
    <text evidence="2">The sequence shown here is derived from an EMBL/GenBank/DDBJ whole genome shotgun (WGS) entry which is preliminary data.</text>
</comment>
<dbReference type="AlphaFoldDB" id="A0A542SNE1"/>
<dbReference type="SUPFAM" id="SSF55729">
    <property type="entry name" value="Acyl-CoA N-acyltransferases (Nat)"/>
    <property type="match status" value="1"/>
</dbReference>
<feature type="domain" description="N-acetyltransferase" evidence="1">
    <location>
        <begin position="49"/>
        <end position="131"/>
    </location>
</feature>
<protein>
    <submittedName>
        <fullName evidence="2">Acetyltransferase (GNAT) family protein</fullName>
    </submittedName>
</protein>